<proteinExistence type="predicted"/>
<accession>A0AAP0NXI0</accession>
<name>A0AAP0NXI0_9MAGN</name>
<reference evidence="1 2" key="1">
    <citation type="submission" date="2024-01" db="EMBL/GenBank/DDBJ databases">
        <title>Genome assemblies of Stephania.</title>
        <authorList>
            <person name="Yang L."/>
        </authorList>
    </citation>
    <scope>NUCLEOTIDE SEQUENCE [LARGE SCALE GENOMIC DNA]</scope>
    <source>
        <strain evidence="1">YNDBR</strain>
        <tissue evidence="1">Leaf</tissue>
    </source>
</reference>
<keyword evidence="2" id="KW-1185">Reference proteome</keyword>
<comment type="caution">
    <text evidence="1">The sequence shown here is derived from an EMBL/GenBank/DDBJ whole genome shotgun (WGS) entry which is preliminary data.</text>
</comment>
<dbReference type="AlphaFoldDB" id="A0AAP0NXI0"/>
<evidence type="ECO:0000313" key="2">
    <source>
        <dbReference type="Proteomes" id="UP001420932"/>
    </source>
</evidence>
<sequence length="92" mass="9776">MKNLGIPLEVDHHRCPSPIGKTYALSFSPQGALNLPQGNDFARLRVRKSLGSSTGKVDFHGDGALALGIGSESVVGPGWELGRIRILQEVPS</sequence>
<dbReference type="EMBL" id="JBBNAF010000008">
    <property type="protein sequence ID" value="KAK9121884.1"/>
    <property type="molecule type" value="Genomic_DNA"/>
</dbReference>
<protein>
    <submittedName>
        <fullName evidence="1">Uncharacterized protein</fullName>
    </submittedName>
</protein>
<evidence type="ECO:0000313" key="1">
    <source>
        <dbReference type="EMBL" id="KAK9121884.1"/>
    </source>
</evidence>
<gene>
    <name evidence="1" type="ORF">Syun_019501</name>
</gene>
<organism evidence="1 2">
    <name type="scientific">Stephania yunnanensis</name>
    <dbReference type="NCBI Taxonomy" id="152371"/>
    <lineage>
        <taxon>Eukaryota</taxon>
        <taxon>Viridiplantae</taxon>
        <taxon>Streptophyta</taxon>
        <taxon>Embryophyta</taxon>
        <taxon>Tracheophyta</taxon>
        <taxon>Spermatophyta</taxon>
        <taxon>Magnoliopsida</taxon>
        <taxon>Ranunculales</taxon>
        <taxon>Menispermaceae</taxon>
        <taxon>Menispermoideae</taxon>
        <taxon>Cissampelideae</taxon>
        <taxon>Stephania</taxon>
    </lineage>
</organism>
<dbReference type="Proteomes" id="UP001420932">
    <property type="component" value="Unassembled WGS sequence"/>
</dbReference>